<dbReference type="EMBL" id="BGPR01028016">
    <property type="protein sequence ID" value="GBN98931.1"/>
    <property type="molecule type" value="Genomic_DNA"/>
</dbReference>
<organism evidence="1 3">
    <name type="scientific">Araneus ventricosus</name>
    <name type="common">Orbweaver spider</name>
    <name type="synonym">Epeira ventricosa</name>
    <dbReference type="NCBI Taxonomy" id="182803"/>
    <lineage>
        <taxon>Eukaryota</taxon>
        <taxon>Metazoa</taxon>
        <taxon>Ecdysozoa</taxon>
        <taxon>Arthropoda</taxon>
        <taxon>Chelicerata</taxon>
        <taxon>Arachnida</taxon>
        <taxon>Araneae</taxon>
        <taxon>Araneomorphae</taxon>
        <taxon>Entelegynae</taxon>
        <taxon>Araneoidea</taxon>
        <taxon>Araneidae</taxon>
        <taxon>Araneus</taxon>
    </lineage>
</organism>
<gene>
    <name evidence="1" type="ORF">AVEN_163174_1</name>
    <name evidence="2" type="ORF">AVEN_255006_1</name>
</gene>
<keyword evidence="3" id="KW-1185">Reference proteome</keyword>
<dbReference type="AlphaFoldDB" id="A0A4Y2TFA6"/>
<dbReference type="Proteomes" id="UP000499080">
    <property type="component" value="Unassembled WGS sequence"/>
</dbReference>
<evidence type="ECO:0000313" key="2">
    <source>
        <dbReference type="EMBL" id="GBO03446.1"/>
    </source>
</evidence>
<feature type="non-terminal residue" evidence="1">
    <location>
        <position position="1"/>
    </location>
</feature>
<evidence type="ECO:0000313" key="3">
    <source>
        <dbReference type="Proteomes" id="UP000499080"/>
    </source>
</evidence>
<accession>A0A4Y2TFA6</accession>
<name>A0A4Y2TFA6_ARAVE</name>
<sequence>FHTSGINNFPGVYSFWPELSASCDGSLMLMPSSKHPAYFQFGFFTEMDKRRADVSKMDCSIPLLTDGQTSFFQVVSRVAFDCNKQAHINLESSIIGTHFCRAFDDESSVVV</sequence>
<protein>
    <submittedName>
        <fullName evidence="1">Uncharacterized protein</fullName>
    </submittedName>
</protein>
<comment type="caution">
    <text evidence="1">The sequence shown here is derived from an EMBL/GenBank/DDBJ whole genome shotgun (WGS) entry which is preliminary data.</text>
</comment>
<proteinExistence type="predicted"/>
<reference evidence="1 3" key="1">
    <citation type="journal article" date="2019" name="Sci. Rep.">
        <title>Orb-weaving spider Araneus ventricosus genome elucidates the spidroin gene catalogue.</title>
        <authorList>
            <person name="Kono N."/>
            <person name="Nakamura H."/>
            <person name="Ohtoshi R."/>
            <person name="Moran D.A.P."/>
            <person name="Shinohara A."/>
            <person name="Yoshida Y."/>
            <person name="Fujiwara M."/>
            <person name="Mori M."/>
            <person name="Tomita M."/>
            <person name="Arakawa K."/>
        </authorList>
    </citation>
    <scope>NUCLEOTIDE SEQUENCE [LARGE SCALE GENOMIC DNA]</scope>
</reference>
<evidence type="ECO:0000313" key="1">
    <source>
        <dbReference type="EMBL" id="GBN98931.1"/>
    </source>
</evidence>
<dbReference type="EMBL" id="BGPR01030744">
    <property type="protein sequence ID" value="GBO03446.1"/>
    <property type="molecule type" value="Genomic_DNA"/>
</dbReference>